<accession>A0A3A5MLL5</accession>
<organism evidence="1 2">
    <name type="scientific">Cryobacterium melibiosiphilum</name>
    <dbReference type="NCBI Taxonomy" id="995039"/>
    <lineage>
        <taxon>Bacteria</taxon>
        <taxon>Bacillati</taxon>
        <taxon>Actinomycetota</taxon>
        <taxon>Actinomycetes</taxon>
        <taxon>Micrococcales</taxon>
        <taxon>Microbacteriaceae</taxon>
        <taxon>Cryobacterium</taxon>
    </lineage>
</organism>
<dbReference type="AlphaFoldDB" id="A0A3A5MLL5"/>
<gene>
    <name evidence="1" type="ORF">D6T64_04365</name>
</gene>
<sequence>MAHASVLQIESLVVGSTVTVDSSAHKGSGTIVGTGPFSATGTTTDTGAGYDIYVDLPAEDLAKFNVNDLATVTVAHDVRDSLAIPLIAIRQDDSGSYVMVDGETTSAGTDTNPGDMRIPITVTQQSGGWAAIEPTDGISPSTRIRAN</sequence>
<name>A0A3A5MLL5_9MICO</name>
<proteinExistence type="predicted"/>
<dbReference type="EMBL" id="QZVS01000062">
    <property type="protein sequence ID" value="RJT90262.1"/>
    <property type="molecule type" value="Genomic_DNA"/>
</dbReference>
<protein>
    <submittedName>
        <fullName evidence="1">Uncharacterized protein</fullName>
    </submittedName>
</protein>
<dbReference type="Proteomes" id="UP000272015">
    <property type="component" value="Unassembled WGS sequence"/>
</dbReference>
<keyword evidence="2" id="KW-1185">Reference proteome</keyword>
<comment type="caution">
    <text evidence="1">The sequence shown here is derived from an EMBL/GenBank/DDBJ whole genome shotgun (WGS) entry which is preliminary data.</text>
</comment>
<evidence type="ECO:0000313" key="2">
    <source>
        <dbReference type="Proteomes" id="UP000272015"/>
    </source>
</evidence>
<evidence type="ECO:0000313" key="1">
    <source>
        <dbReference type="EMBL" id="RJT90262.1"/>
    </source>
</evidence>
<reference evidence="1 2" key="1">
    <citation type="submission" date="2018-09" db="EMBL/GenBank/DDBJ databases">
        <title>Novel species of Cryobacterium.</title>
        <authorList>
            <person name="Liu Q."/>
            <person name="Xin Y.-H."/>
        </authorList>
    </citation>
    <scope>NUCLEOTIDE SEQUENCE [LARGE SCALE GENOMIC DNA]</scope>
    <source>
        <strain evidence="1 2">Hh39</strain>
    </source>
</reference>